<dbReference type="RefSeq" id="WP_044410888.1">
    <property type="nucleotide sequence ID" value="NZ_JXXE01000243.1"/>
</dbReference>
<gene>
    <name evidence="2" type="ORF">OO17_12265</name>
</gene>
<dbReference type="SUPFAM" id="SSF46894">
    <property type="entry name" value="C-terminal effector domain of the bipartite response regulators"/>
    <property type="match status" value="1"/>
</dbReference>
<dbReference type="PATRIC" id="fig|1076.23.peg.2522"/>
<proteinExistence type="predicted"/>
<sequence>MTSALIDRIYECSFVPELWPGVLDDLARLTDSSGGLLFSARDRVLKWTASDSLSDIFRAYVEDGWFPRCTRRVCLFGQAQPGFFVEHDFWTPDQIDANPIYRDFFRPHGLGWSAGTGLQMPTGDRIVFSIERAHSRGPIEKDRIDALNELRSHLARSAFVAARLGLQRARGASEALTTMGLPALLLGHDGTVIEANPLVGDLSGHLQWRAQNRIALIDGRANELLAAALAALDGASDMAVHSFPIRDADTAVLVAHVVPIRRSARDIFAGSYALLVITPVAAPAAPPIELMRSLFDLTASEARVARALAAGETLDDIAASGGVAISTVRSQLRRVLEKTGCARQAEVVSLLGNVTLARSAPKP</sequence>
<evidence type="ECO:0000313" key="3">
    <source>
        <dbReference type="Proteomes" id="UP000032515"/>
    </source>
</evidence>
<dbReference type="InterPro" id="IPR016032">
    <property type="entry name" value="Sig_transdc_resp-reg_C-effctor"/>
</dbReference>
<dbReference type="Proteomes" id="UP000032515">
    <property type="component" value="Unassembled WGS sequence"/>
</dbReference>
<dbReference type="GO" id="GO:0006355">
    <property type="term" value="P:regulation of DNA-templated transcription"/>
    <property type="evidence" value="ECO:0007669"/>
    <property type="project" value="InterPro"/>
</dbReference>
<dbReference type="GO" id="GO:0003677">
    <property type="term" value="F:DNA binding"/>
    <property type="evidence" value="ECO:0007669"/>
    <property type="project" value="InterPro"/>
</dbReference>
<dbReference type="AlphaFoldDB" id="A0A0D7EPN1"/>
<dbReference type="OrthoDB" id="7444822at2"/>
<dbReference type="InterPro" id="IPR000792">
    <property type="entry name" value="Tscrpt_reg_LuxR_C"/>
</dbReference>
<dbReference type="EMBL" id="JXXE01000243">
    <property type="protein sequence ID" value="KIZ42764.1"/>
    <property type="molecule type" value="Genomic_DNA"/>
</dbReference>
<accession>A0A0D7EPN1</accession>
<feature type="domain" description="HTH luxR-type" evidence="1">
    <location>
        <begin position="294"/>
        <end position="351"/>
    </location>
</feature>
<evidence type="ECO:0000259" key="1">
    <source>
        <dbReference type="SMART" id="SM00421"/>
    </source>
</evidence>
<name>A0A0D7EPN1_RHOPL</name>
<organism evidence="2 3">
    <name type="scientific">Rhodopseudomonas palustris</name>
    <dbReference type="NCBI Taxonomy" id="1076"/>
    <lineage>
        <taxon>Bacteria</taxon>
        <taxon>Pseudomonadati</taxon>
        <taxon>Pseudomonadota</taxon>
        <taxon>Alphaproteobacteria</taxon>
        <taxon>Hyphomicrobiales</taxon>
        <taxon>Nitrobacteraceae</taxon>
        <taxon>Rhodopseudomonas</taxon>
    </lineage>
</organism>
<reference evidence="2 3" key="1">
    <citation type="submission" date="2014-11" db="EMBL/GenBank/DDBJ databases">
        <title>Genomics and ecophysiology of heterotrophic nitrogen fixing bacteria isolated from estuarine surface water.</title>
        <authorList>
            <person name="Bentzon-Tilia M."/>
            <person name="Severin I."/>
            <person name="Hansen L.H."/>
            <person name="Riemann L."/>
        </authorList>
    </citation>
    <scope>NUCLEOTIDE SEQUENCE [LARGE SCALE GENOMIC DNA]</scope>
    <source>
        <strain evidence="2 3">BAL398</strain>
    </source>
</reference>
<dbReference type="Gene3D" id="1.10.10.10">
    <property type="entry name" value="Winged helix-like DNA-binding domain superfamily/Winged helix DNA-binding domain"/>
    <property type="match status" value="1"/>
</dbReference>
<dbReference type="InterPro" id="IPR036388">
    <property type="entry name" value="WH-like_DNA-bd_sf"/>
</dbReference>
<comment type="caution">
    <text evidence="2">The sequence shown here is derived from an EMBL/GenBank/DDBJ whole genome shotgun (WGS) entry which is preliminary data.</text>
</comment>
<protein>
    <recommendedName>
        <fullName evidence="1">HTH luxR-type domain-containing protein</fullName>
    </recommendedName>
</protein>
<dbReference type="SMART" id="SM00421">
    <property type="entry name" value="HTH_LUXR"/>
    <property type="match status" value="1"/>
</dbReference>
<evidence type="ECO:0000313" key="2">
    <source>
        <dbReference type="EMBL" id="KIZ42764.1"/>
    </source>
</evidence>